<keyword evidence="2" id="KW-0812">Transmembrane</keyword>
<dbReference type="EMBL" id="CAJNNW010025511">
    <property type="protein sequence ID" value="CAE8677524.1"/>
    <property type="molecule type" value="Genomic_DNA"/>
</dbReference>
<sequence length="368" mass="38307">MDLMGGQRTAGAAAIVESHGNECSCSACEAHRVFHSQLRSEAPSGPRSRTGRPGTDATRRQRRDGWNNEIDTPLSGWSLQEEGGGSESSTRSRVSVPVVSASRPQRWTAAPIRPDWNTDCGPLSAPPVPVRSPPVASLQGDAVRAGGSVEATLLQPGALDQTLLPSHSAVGAAEASTQNELHGPGPPPSPHSDLDRTVLPIHGASSSTQAEQDAELDRTWLPSGPPAPRTEDAAAEVCQPAGNVSRRPQHAGGDSLLSAMMYDDTLGGTAFLHADLAVDAPDDGGLAEDPAPAALAEEAAGDSEDRLECPHCGRSWRSWSVVVVVVVVVLVVVVVVVVLVVVVVIVLVVVVVVVLVLVAVEMQARSKC</sequence>
<keyword evidence="2" id="KW-0472">Membrane</keyword>
<name>A0A813JKM8_POLGL</name>
<evidence type="ECO:0000313" key="4">
    <source>
        <dbReference type="Proteomes" id="UP000626109"/>
    </source>
</evidence>
<dbReference type="AlphaFoldDB" id="A0A813JKM8"/>
<feature type="compositionally biased region" description="Basic and acidic residues" evidence="1">
    <location>
        <begin position="57"/>
        <end position="66"/>
    </location>
</feature>
<accession>A0A813JKM8</accession>
<evidence type="ECO:0000256" key="1">
    <source>
        <dbReference type="SAM" id="MobiDB-lite"/>
    </source>
</evidence>
<gene>
    <name evidence="3" type="ORF">PGLA2088_LOCUS20359</name>
</gene>
<feature type="transmembrane region" description="Helical" evidence="2">
    <location>
        <begin position="324"/>
        <end position="357"/>
    </location>
</feature>
<reference evidence="3" key="1">
    <citation type="submission" date="2021-02" db="EMBL/GenBank/DDBJ databases">
        <authorList>
            <person name="Dougan E. K."/>
            <person name="Rhodes N."/>
            <person name="Thang M."/>
            <person name="Chan C."/>
        </authorList>
    </citation>
    <scope>NUCLEOTIDE SEQUENCE</scope>
</reference>
<feature type="region of interest" description="Disordered" evidence="1">
    <location>
        <begin position="38"/>
        <end position="97"/>
    </location>
</feature>
<evidence type="ECO:0000313" key="3">
    <source>
        <dbReference type="EMBL" id="CAE8677524.1"/>
    </source>
</evidence>
<keyword evidence="2" id="KW-1133">Transmembrane helix</keyword>
<feature type="region of interest" description="Disordered" evidence="1">
    <location>
        <begin position="172"/>
        <end position="250"/>
    </location>
</feature>
<feature type="compositionally biased region" description="Low complexity" evidence="1">
    <location>
        <begin position="75"/>
        <end position="97"/>
    </location>
</feature>
<evidence type="ECO:0000256" key="2">
    <source>
        <dbReference type="SAM" id="Phobius"/>
    </source>
</evidence>
<proteinExistence type="predicted"/>
<dbReference type="Proteomes" id="UP000626109">
    <property type="component" value="Unassembled WGS sequence"/>
</dbReference>
<comment type="caution">
    <text evidence="3">The sequence shown here is derived from an EMBL/GenBank/DDBJ whole genome shotgun (WGS) entry which is preliminary data.</text>
</comment>
<protein>
    <submittedName>
        <fullName evidence="3">Uncharacterized protein</fullName>
    </submittedName>
</protein>
<organism evidence="3 4">
    <name type="scientific">Polarella glacialis</name>
    <name type="common">Dinoflagellate</name>
    <dbReference type="NCBI Taxonomy" id="89957"/>
    <lineage>
        <taxon>Eukaryota</taxon>
        <taxon>Sar</taxon>
        <taxon>Alveolata</taxon>
        <taxon>Dinophyceae</taxon>
        <taxon>Suessiales</taxon>
        <taxon>Suessiaceae</taxon>
        <taxon>Polarella</taxon>
    </lineage>
</organism>